<dbReference type="Gramene" id="KVI06727">
    <property type="protein sequence ID" value="KVI06727"/>
    <property type="gene ID" value="Ccrd_014918"/>
</dbReference>
<organism evidence="2 3">
    <name type="scientific">Cynara cardunculus var. scolymus</name>
    <name type="common">Globe artichoke</name>
    <name type="synonym">Cynara scolymus</name>
    <dbReference type="NCBI Taxonomy" id="59895"/>
    <lineage>
        <taxon>Eukaryota</taxon>
        <taxon>Viridiplantae</taxon>
        <taxon>Streptophyta</taxon>
        <taxon>Embryophyta</taxon>
        <taxon>Tracheophyta</taxon>
        <taxon>Spermatophyta</taxon>
        <taxon>Magnoliopsida</taxon>
        <taxon>eudicotyledons</taxon>
        <taxon>Gunneridae</taxon>
        <taxon>Pentapetalae</taxon>
        <taxon>asterids</taxon>
        <taxon>campanulids</taxon>
        <taxon>Asterales</taxon>
        <taxon>Asteraceae</taxon>
        <taxon>Carduoideae</taxon>
        <taxon>Cardueae</taxon>
        <taxon>Carduinae</taxon>
        <taxon>Cynara</taxon>
    </lineage>
</organism>
<dbReference type="Proteomes" id="UP000243975">
    <property type="component" value="Unassembled WGS sequence"/>
</dbReference>
<gene>
    <name evidence="2" type="ORF">Ccrd_014918</name>
</gene>
<evidence type="ECO:0000313" key="3">
    <source>
        <dbReference type="Proteomes" id="UP000243975"/>
    </source>
</evidence>
<feature type="domain" description="Large ribosomal subunit protein uL18 C-terminal eukaryotes" evidence="1">
    <location>
        <begin position="110"/>
        <end position="155"/>
    </location>
</feature>
<reference evidence="2 3" key="1">
    <citation type="journal article" date="2016" name="Sci. Rep.">
        <title>The genome sequence of the outbreeding globe artichoke constructed de novo incorporating a phase-aware low-pass sequencing strategy of F1 progeny.</title>
        <authorList>
            <person name="Scaglione D."/>
            <person name="Reyes-Chin-Wo S."/>
            <person name="Acquadro A."/>
            <person name="Froenicke L."/>
            <person name="Portis E."/>
            <person name="Beitel C."/>
            <person name="Tirone M."/>
            <person name="Mauro R."/>
            <person name="Lo Monaco A."/>
            <person name="Mauromicale G."/>
            <person name="Faccioli P."/>
            <person name="Cattivelli L."/>
            <person name="Rieseberg L."/>
            <person name="Michelmore R."/>
            <person name="Lanteri S."/>
        </authorList>
    </citation>
    <scope>NUCLEOTIDE SEQUENCE [LARGE SCALE GENOMIC DNA]</scope>
    <source>
        <strain evidence="2">2C</strain>
    </source>
</reference>
<sequence>MVDSFKPPTTSCATTMLFGGSKDHVNHRDRPQCSTYVRISISSYALRRPSLHSTPVTPALRILQATGDAAPLQAANAAVLHLAIIVKNIRTTCRVSSLVDKSRKQLQTTAAIRVDPTPKKLEIQPPKEHKGFNLKKLTYDKRKQKLIERLNALNAAAGGADHE</sequence>
<protein>
    <recommendedName>
        <fullName evidence="1">Large ribosomal subunit protein uL18 C-terminal eukaryotes domain-containing protein</fullName>
    </recommendedName>
</protein>
<comment type="caution">
    <text evidence="2">The sequence shown here is derived from an EMBL/GenBank/DDBJ whole genome shotgun (WGS) entry which is preliminary data.</text>
</comment>
<dbReference type="AlphaFoldDB" id="A0A103YCT9"/>
<dbReference type="Pfam" id="PF14204">
    <property type="entry name" value="Ribosomal_L18_c"/>
    <property type="match status" value="1"/>
</dbReference>
<evidence type="ECO:0000313" key="2">
    <source>
        <dbReference type="EMBL" id="KVI06727.1"/>
    </source>
</evidence>
<proteinExistence type="predicted"/>
<keyword evidence="3" id="KW-1185">Reference proteome</keyword>
<dbReference type="EMBL" id="LEKV01001717">
    <property type="protein sequence ID" value="KVI06727.1"/>
    <property type="molecule type" value="Genomic_DNA"/>
</dbReference>
<dbReference type="InterPro" id="IPR025607">
    <property type="entry name" value="Ribosomal_uL18_C_euk"/>
</dbReference>
<accession>A0A103YCT9</accession>
<name>A0A103YCT9_CYNCS</name>
<dbReference type="STRING" id="59895.A0A103YCT9"/>
<evidence type="ECO:0000259" key="1">
    <source>
        <dbReference type="Pfam" id="PF14204"/>
    </source>
</evidence>
<dbReference type="Gene3D" id="3.30.420.100">
    <property type="match status" value="1"/>
</dbReference>